<name>A0A1H5E781_9MICO</name>
<sequence length="315" mass="33273">MAADPPALPRTLIKGHGTGNDFLLWADPDSAHDLTDAQVASLTDRHTGLGADGVIRAVPIAQAPEQHMAAGSAAGAQWFMDYRNADGSLAEMCGNGIRVFTAFLRREELIDLPDGGTIPVATRAGVLQVRREGEDYAVDMGVWSAPGGPEALSEGFDVSVVVHGLSEQRPGLRLELPNPHTVVAVEAPEELDELDLTHAPGVDPAPEHGTNVEFVMPLGEREIEEYHAAAPDGPPTTRRIGVVRMRVHERGVGETLSCGTGACAAALAVRTWFGAGAPDEWQVLVPGGALRVRMLAEQHVELAGPAELVGQISLL</sequence>
<dbReference type="RefSeq" id="WP_089771885.1">
    <property type="nucleotide sequence ID" value="NZ_FNTX01000001.1"/>
</dbReference>
<comment type="similarity">
    <text evidence="2 8">Belongs to the diaminopimelate epimerase family.</text>
</comment>
<dbReference type="UniPathway" id="UPA00034">
    <property type="reaction ID" value="UER00025"/>
</dbReference>
<reference evidence="11" key="1">
    <citation type="submission" date="2016-10" db="EMBL/GenBank/DDBJ databases">
        <authorList>
            <person name="Varghese N."/>
            <person name="Submissions S."/>
        </authorList>
    </citation>
    <scope>NUCLEOTIDE SEQUENCE [LARGE SCALE GENOMIC DNA]</scope>
    <source>
        <strain evidence="11">DSM 21368</strain>
    </source>
</reference>
<comment type="subcellular location">
    <subcellularLocation>
        <location evidence="8">Cytoplasm</location>
    </subcellularLocation>
</comment>
<dbReference type="EC" id="5.1.1.7" evidence="3 8"/>
<dbReference type="EMBL" id="FNTX01000001">
    <property type="protein sequence ID" value="SED86949.1"/>
    <property type="molecule type" value="Genomic_DNA"/>
</dbReference>
<accession>A0A1H5E781</accession>
<feature type="site" description="Could be important to modulate the pK values of the two catalytic cysteine residues" evidence="8">
    <location>
        <position position="180"/>
    </location>
</feature>
<dbReference type="InterPro" id="IPR018510">
    <property type="entry name" value="DAP_epimerase_AS"/>
</dbReference>
<feature type="binding site" evidence="8">
    <location>
        <begin position="94"/>
        <end position="95"/>
    </location>
    <ligand>
        <name>substrate</name>
    </ligand>
</feature>
<dbReference type="STRING" id="648782.SAMN04488554_0915"/>
<dbReference type="GO" id="GO:0009089">
    <property type="term" value="P:lysine biosynthetic process via diaminopimelate"/>
    <property type="evidence" value="ECO:0007669"/>
    <property type="project" value="UniProtKB-UniRule"/>
</dbReference>
<feature type="binding site" evidence="8">
    <location>
        <position position="211"/>
    </location>
    <ligand>
        <name>substrate</name>
    </ligand>
</feature>
<keyword evidence="11" id="KW-1185">Reference proteome</keyword>
<evidence type="ECO:0000256" key="8">
    <source>
        <dbReference type="HAMAP-Rule" id="MF_00197"/>
    </source>
</evidence>
<dbReference type="PROSITE" id="PS01326">
    <property type="entry name" value="DAP_EPIMERASE"/>
    <property type="match status" value="1"/>
</dbReference>
<dbReference type="PANTHER" id="PTHR31689:SF0">
    <property type="entry name" value="DIAMINOPIMELATE EPIMERASE"/>
    <property type="match status" value="1"/>
</dbReference>
<evidence type="ECO:0000256" key="6">
    <source>
        <dbReference type="ARBA" id="ARBA00023235"/>
    </source>
</evidence>
<feature type="binding site" evidence="8">
    <location>
        <position position="178"/>
    </location>
    <ligand>
        <name>substrate</name>
    </ligand>
</feature>
<dbReference type="AlphaFoldDB" id="A0A1H5E781"/>
<feature type="binding site" evidence="8">
    <location>
        <begin position="259"/>
        <end position="260"/>
    </location>
    <ligand>
        <name>substrate</name>
    </ligand>
</feature>
<evidence type="ECO:0000256" key="1">
    <source>
        <dbReference type="ARBA" id="ARBA00005196"/>
    </source>
</evidence>
<comment type="function">
    <text evidence="8">Catalyzes the stereoinversion of LL-2,6-diaminopimelate (L,L-DAP) to meso-diaminopimelate (meso-DAP), a precursor of L-lysine and an essential component of the bacterial peptidoglycan.</text>
</comment>
<evidence type="ECO:0000256" key="9">
    <source>
        <dbReference type="PROSITE-ProRule" id="PRU10125"/>
    </source>
</evidence>
<protein>
    <recommendedName>
        <fullName evidence="3 8">Diaminopimelate epimerase</fullName>
        <shortName evidence="8">DAP epimerase</shortName>
        <ecNumber evidence="3 8">5.1.1.7</ecNumber>
    </recommendedName>
    <alternativeName>
        <fullName evidence="8">PLP-independent amino acid racemase</fullName>
    </alternativeName>
</protein>
<dbReference type="HAMAP" id="MF_00197">
    <property type="entry name" value="DAP_epimerase"/>
    <property type="match status" value="1"/>
</dbReference>
<dbReference type="InterPro" id="IPR001653">
    <property type="entry name" value="DAP_epimerase_DapF"/>
</dbReference>
<keyword evidence="5 8" id="KW-0457">Lysine biosynthesis</keyword>
<feature type="binding site" evidence="8">
    <location>
        <position position="20"/>
    </location>
    <ligand>
        <name>substrate</name>
    </ligand>
</feature>
<evidence type="ECO:0000256" key="5">
    <source>
        <dbReference type="ARBA" id="ARBA00023154"/>
    </source>
</evidence>
<dbReference type="SUPFAM" id="SSF54506">
    <property type="entry name" value="Diaminopimelate epimerase-like"/>
    <property type="match status" value="2"/>
</dbReference>
<feature type="site" description="Could be important to modulate the pK values of the two catalytic cysteine residues" evidence="8">
    <location>
        <position position="249"/>
    </location>
</feature>
<comment type="subunit">
    <text evidence="8">Homodimer.</text>
</comment>
<evidence type="ECO:0000313" key="11">
    <source>
        <dbReference type="Proteomes" id="UP000199220"/>
    </source>
</evidence>
<dbReference type="Proteomes" id="UP000199220">
    <property type="component" value="Unassembled WGS sequence"/>
</dbReference>
<evidence type="ECO:0000256" key="4">
    <source>
        <dbReference type="ARBA" id="ARBA00022605"/>
    </source>
</evidence>
<dbReference type="Pfam" id="PF01678">
    <property type="entry name" value="DAP_epimerase"/>
    <property type="match status" value="2"/>
</dbReference>
<feature type="binding site" evidence="8">
    <location>
        <position position="84"/>
    </location>
    <ligand>
        <name>substrate</name>
    </ligand>
</feature>
<dbReference type="GO" id="GO:0008837">
    <property type="term" value="F:diaminopimelate epimerase activity"/>
    <property type="evidence" value="ECO:0007669"/>
    <property type="project" value="UniProtKB-UniRule"/>
</dbReference>
<comment type="caution">
    <text evidence="8">Lacks conserved residue(s) required for the propagation of feature annotation.</text>
</comment>
<keyword evidence="4 8" id="KW-0028">Amino-acid biosynthesis</keyword>
<feature type="binding site" evidence="8">
    <location>
        <begin position="249"/>
        <end position="250"/>
    </location>
    <ligand>
        <name>substrate</name>
    </ligand>
</feature>
<keyword evidence="6 8" id="KW-0413">Isomerase</keyword>
<comment type="pathway">
    <text evidence="1 8">Amino-acid biosynthesis; L-lysine biosynthesis via DAP pathway; DL-2,6-diaminopimelate from LL-2,6-diaminopimelate: step 1/1.</text>
</comment>
<evidence type="ECO:0000256" key="2">
    <source>
        <dbReference type="ARBA" id="ARBA00010219"/>
    </source>
</evidence>
<evidence type="ECO:0000256" key="3">
    <source>
        <dbReference type="ARBA" id="ARBA00013080"/>
    </source>
</evidence>
<dbReference type="PANTHER" id="PTHR31689">
    <property type="entry name" value="DIAMINOPIMELATE EPIMERASE, CHLOROPLASTIC"/>
    <property type="match status" value="1"/>
</dbReference>
<organism evidence="10 11">
    <name type="scientific">Ruania alba</name>
    <dbReference type="NCBI Taxonomy" id="648782"/>
    <lineage>
        <taxon>Bacteria</taxon>
        <taxon>Bacillati</taxon>
        <taxon>Actinomycetota</taxon>
        <taxon>Actinomycetes</taxon>
        <taxon>Micrococcales</taxon>
        <taxon>Ruaniaceae</taxon>
        <taxon>Ruania</taxon>
    </lineage>
</organism>
<feature type="active site" description="Proton donor" evidence="8">
    <location>
        <position position="93"/>
    </location>
</feature>
<dbReference type="Gene3D" id="3.10.310.10">
    <property type="entry name" value="Diaminopimelate Epimerase, Chain A, domain 1"/>
    <property type="match status" value="2"/>
</dbReference>
<evidence type="ECO:0000313" key="10">
    <source>
        <dbReference type="EMBL" id="SED86949.1"/>
    </source>
</evidence>
<gene>
    <name evidence="8" type="primary">dapF</name>
    <name evidence="10" type="ORF">SAMN04488554_0915</name>
</gene>
<comment type="catalytic activity">
    <reaction evidence="7 8">
        <text>(2S,6S)-2,6-diaminopimelate = meso-2,6-diaminopimelate</text>
        <dbReference type="Rhea" id="RHEA:15393"/>
        <dbReference type="ChEBI" id="CHEBI:57609"/>
        <dbReference type="ChEBI" id="CHEBI:57791"/>
        <dbReference type="EC" id="5.1.1.7"/>
    </reaction>
</comment>
<feature type="active site" description="Proton acceptor" evidence="8">
    <location>
        <position position="258"/>
    </location>
</feature>
<feature type="active site" evidence="9">
    <location>
        <position position="93"/>
    </location>
</feature>
<evidence type="ECO:0000256" key="7">
    <source>
        <dbReference type="ARBA" id="ARBA00051712"/>
    </source>
</evidence>
<proteinExistence type="inferred from homology"/>
<dbReference type="OrthoDB" id="9805408at2"/>
<keyword evidence="8" id="KW-0963">Cytoplasm</keyword>
<dbReference type="GO" id="GO:0005829">
    <property type="term" value="C:cytosol"/>
    <property type="evidence" value="ECO:0007669"/>
    <property type="project" value="TreeGrafter"/>
</dbReference>